<reference evidence="17 18" key="1">
    <citation type="submission" date="2023-03" db="EMBL/GenBank/DDBJ databases">
        <title>Bacillus Genome Sequencing.</title>
        <authorList>
            <person name="Dunlap C."/>
        </authorList>
    </citation>
    <scope>NUCLEOTIDE SEQUENCE [LARGE SCALE GENOMIC DNA]</scope>
    <source>
        <strain evidence="17 18">BD-533</strain>
    </source>
</reference>
<evidence type="ECO:0000313" key="18">
    <source>
        <dbReference type="Proteomes" id="UP001338137"/>
    </source>
</evidence>
<dbReference type="Gene3D" id="6.10.340.10">
    <property type="match status" value="1"/>
</dbReference>
<keyword evidence="12" id="KW-0902">Two-component regulatory system</keyword>
<dbReference type="GO" id="GO:0016301">
    <property type="term" value="F:kinase activity"/>
    <property type="evidence" value="ECO:0007669"/>
    <property type="project" value="UniProtKB-KW"/>
</dbReference>
<accession>A0ABU6GCJ1</accession>
<dbReference type="PANTHER" id="PTHR34220">
    <property type="entry name" value="SENSOR HISTIDINE KINASE YPDA"/>
    <property type="match status" value="1"/>
</dbReference>
<evidence type="ECO:0000256" key="12">
    <source>
        <dbReference type="ARBA" id="ARBA00023012"/>
    </source>
</evidence>
<dbReference type="InterPro" id="IPR003594">
    <property type="entry name" value="HATPase_dom"/>
</dbReference>
<keyword evidence="6" id="KW-0808">Transferase</keyword>
<keyword evidence="8" id="KW-0547">Nucleotide-binding</keyword>
<feature type="domain" description="Histidine kinase" evidence="15">
    <location>
        <begin position="398"/>
        <end position="593"/>
    </location>
</feature>
<evidence type="ECO:0000259" key="16">
    <source>
        <dbReference type="PROSITE" id="PS50885"/>
    </source>
</evidence>
<dbReference type="CDD" id="cd12912">
    <property type="entry name" value="PDC2_MCP_like"/>
    <property type="match status" value="1"/>
</dbReference>
<evidence type="ECO:0000256" key="13">
    <source>
        <dbReference type="ARBA" id="ARBA00023136"/>
    </source>
</evidence>
<keyword evidence="9 17" id="KW-0418">Kinase</keyword>
<evidence type="ECO:0000256" key="2">
    <source>
        <dbReference type="ARBA" id="ARBA00004651"/>
    </source>
</evidence>
<evidence type="ECO:0000256" key="10">
    <source>
        <dbReference type="ARBA" id="ARBA00022840"/>
    </source>
</evidence>
<protein>
    <recommendedName>
        <fullName evidence="3">histidine kinase</fullName>
        <ecNumber evidence="3">2.7.13.3</ecNumber>
    </recommendedName>
</protein>
<keyword evidence="11 14" id="KW-1133">Transmembrane helix</keyword>
<proteinExistence type="predicted"/>
<dbReference type="EC" id="2.7.13.3" evidence="3"/>
<feature type="domain" description="HAMP" evidence="16">
    <location>
        <begin position="325"/>
        <end position="377"/>
    </location>
</feature>
<evidence type="ECO:0000256" key="3">
    <source>
        <dbReference type="ARBA" id="ARBA00012438"/>
    </source>
</evidence>
<evidence type="ECO:0000256" key="8">
    <source>
        <dbReference type="ARBA" id="ARBA00022741"/>
    </source>
</evidence>
<keyword evidence="7 14" id="KW-0812">Transmembrane</keyword>
<dbReference type="InterPro" id="IPR033479">
    <property type="entry name" value="dCache_1"/>
</dbReference>
<dbReference type="PROSITE" id="PS50109">
    <property type="entry name" value="HIS_KIN"/>
    <property type="match status" value="1"/>
</dbReference>
<dbReference type="Pfam" id="PF06580">
    <property type="entry name" value="His_kinase"/>
    <property type="match status" value="1"/>
</dbReference>
<evidence type="ECO:0000256" key="6">
    <source>
        <dbReference type="ARBA" id="ARBA00022679"/>
    </source>
</evidence>
<sequence>MMFNWMIIKRSSVQHKMLISFLALVVLPLGVFSYFSLTITRNTIEEQAGAAKLKSLGLISQKLGIMASDLNAISNIYFSNEELRSLLKSPSGNQAYQERLQQQFLTKLIVTYRYAYTWLEYYTSIFGFNGVELHTFYNGPKFGIGALRNYPWFQEVEKQNGGIVWESNPSTYLTPTLNEEHYVSAIRLLKDFENNSTLGLLMINVGESFLYKQYAAAATADEQMLIFDNNGIVISAADKKRLGDSIRSTSYFAQFAGAEGHFNVKIDGKPVLVTYHKVESTDWTIVSYTPLDTLLQNLNKSKWLTLIVLAALLVLSVLVSYVIASRLSVPIRRLYTSMKRVEMGDLSERSDIQNKDEIGELAFKFNRMVGRIEELRDRVIVEQDLKRKMELQNLQSQINTHFLYNTLASIRSMLITDSVDKVDHVIVSLVKLLRKTLSDESEYITIAEELDNLHNYVNIQLARQYDKLQVHFKVDEQIGSYRTLKLLLQPIVENAIFHGIEPMTGSGEIRIAGWLENDEILLRISDNGVGIAELEDDKDGDSFTENILASASGMGLRNVQSRLKTHFGERFGLEVEYSNEQGTSILLRWPVFIRVEELKQH</sequence>
<evidence type="ECO:0000256" key="9">
    <source>
        <dbReference type="ARBA" id="ARBA00022777"/>
    </source>
</evidence>
<dbReference type="PANTHER" id="PTHR34220:SF7">
    <property type="entry name" value="SENSOR HISTIDINE KINASE YPDA"/>
    <property type="match status" value="1"/>
</dbReference>
<dbReference type="RefSeq" id="WP_326076010.1">
    <property type="nucleotide sequence ID" value="NZ_JARLKY010000107.1"/>
</dbReference>
<keyword evidence="13 14" id="KW-0472">Membrane</keyword>
<evidence type="ECO:0000313" key="17">
    <source>
        <dbReference type="EMBL" id="MEC0231920.1"/>
    </source>
</evidence>
<dbReference type="Gene3D" id="3.30.450.20">
    <property type="entry name" value="PAS domain"/>
    <property type="match status" value="2"/>
</dbReference>
<evidence type="ECO:0000256" key="14">
    <source>
        <dbReference type="SAM" id="Phobius"/>
    </source>
</evidence>
<dbReference type="InterPro" id="IPR036890">
    <property type="entry name" value="HATPase_C_sf"/>
</dbReference>
<keyword evidence="10" id="KW-0067">ATP-binding</keyword>
<evidence type="ECO:0000256" key="4">
    <source>
        <dbReference type="ARBA" id="ARBA00022475"/>
    </source>
</evidence>
<dbReference type="InterPro" id="IPR050640">
    <property type="entry name" value="Bact_2-comp_sensor_kinase"/>
</dbReference>
<dbReference type="Pfam" id="PF02518">
    <property type="entry name" value="HATPase_c"/>
    <property type="match status" value="1"/>
</dbReference>
<evidence type="ECO:0000256" key="11">
    <source>
        <dbReference type="ARBA" id="ARBA00022989"/>
    </source>
</evidence>
<keyword evidence="18" id="KW-1185">Reference proteome</keyword>
<dbReference type="SUPFAM" id="SSF55874">
    <property type="entry name" value="ATPase domain of HSP90 chaperone/DNA topoisomerase II/histidine kinase"/>
    <property type="match status" value="1"/>
</dbReference>
<keyword evidence="5" id="KW-0597">Phosphoprotein</keyword>
<evidence type="ECO:0000256" key="5">
    <source>
        <dbReference type="ARBA" id="ARBA00022553"/>
    </source>
</evidence>
<dbReference type="EMBL" id="JARLKY010000107">
    <property type="protein sequence ID" value="MEC0231920.1"/>
    <property type="molecule type" value="Genomic_DNA"/>
</dbReference>
<dbReference type="InterPro" id="IPR003660">
    <property type="entry name" value="HAMP_dom"/>
</dbReference>
<comment type="caution">
    <text evidence="17">The sequence shown here is derived from an EMBL/GenBank/DDBJ whole genome shotgun (WGS) entry which is preliminary data.</text>
</comment>
<evidence type="ECO:0000259" key="15">
    <source>
        <dbReference type="PROSITE" id="PS50109"/>
    </source>
</evidence>
<dbReference type="Pfam" id="PF00672">
    <property type="entry name" value="HAMP"/>
    <property type="match status" value="1"/>
</dbReference>
<dbReference type="SMART" id="SM00387">
    <property type="entry name" value="HATPase_c"/>
    <property type="match status" value="1"/>
</dbReference>
<dbReference type="CDD" id="cd06225">
    <property type="entry name" value="HAMP"/>
    <property type="match status" value="1"/>
</dbReference>
<dbReference type="PROSITE" id="PS50885">
    <property type="entry name" value="HAMP"/>
    <property type="match status" value="1"/>
</dbReference>
<dbReference type="SUPFAM" id="SSF158472">
    <property type="entry name" value="HAMP domain-like"/>
    <property type="match status" value="1"/>
</dbReference>
<keyword evidence="4" id="KW-1003">Cell membrane</keyword>
<dbReference type="SMART" id="SM00304">
    <property type="entry name" value="HAMP"/>
    <property type="match status" value="1"/>
</dbReference>
<comment type="catalytic activity">
    <reaction evidence="1">
        <text>ATP + protein L-histidine = ADP + protein N-phospho-L-histidine.</text>
        <dbReference type="EC" id="2.7.13.3"/>
    </reaction>
</comment>
<dbReference type="Proteomes" id="UP001338137">
    <property type="component" value="Unassembled WGS sequence"/>
</dbReference>
<organism evidence="17 18">
    <name type="scientific">Paenibacillus alba</name>
    <dbReference type="NCBI Taxonomy" id="1197127"/>
    <lineage>
        <taxon>Bacteria</taxon>
        <taxon>Bacillati</taxon>
        <taxon>Bacillota</taxon>
        <taxon>Bacilli</taxon>
        <taxon>Bacillales</taxon>
        <taxon>Paenibacillaceae</taxon>
        <taxon>Paenibacillus</taxon>
    </lineage>
</organism>
<dbReference type="Pfam" id="PF02743">
    <property type="entry name" value="dCache_1"/>
    <property type="match status" value="1"/>
</dbReference>
<dbReference type="InterPro" id="IPR010559">
    <property type="entry name" value="Sig_transdc_His_kin_internal"/>
</dbReference>
<comment type="subcellular location">
    <subcellularLocation>
        <location evidence="2">Cell membrane</location>
        <topology evidence="2">Multi-pass membrane protein</topology>
    </subcellularLocation>
</comment>
<evidence type="ECO:0000256" key="7">
    <source>
        <dbReference type="ARBA" id="ARBA00022692"/>
    </source>
</evidence>
<gene>
    <name evidence="17" type="ORF">P4I72_32965</name>
</gene>
<dbReference type="InterPro" id="IPR005467">
    <property type="entry name" value="His_kinase_dom"/>
</dbReference>
<name>A0ABU6GCJ1_9BACL</name>
<feature type="transmembrane region" description="Helical" evidence="14">
    <location>
        <begin position="303"/>
        <end position="324"/>
    </location>
</feature>
<evidence type="ECO:0000256" key="1">
    <source>
        <dbReference type="ARBA" id="ARBA00000085"/>
    </source>
</evidence>
<dbReference type="Gene3D" id="3.30.565.10">
    <property type="entry name" value="Histidine kinase-like ATPase, C-terminal domain"/>
    <property type="match status" value="1"/>
</dbReference>